<evidence type="ECO:0000256" key="3">
    <source>
        <dbReference type="ARBA" id="ARBA00011886"/>
    </source>
</evidence>
<sequence>SNSAMLTLVRTLKQLGCHTVIITNAAGSLREDTPPGELMLINDHINLQFNNVLVGCFGEDYESPFVSLEDAYCPELRQGFKAAAKQLGTQLTEGVYIGVLGPSFETPAEIRAFARLGADCVAMSMIPEVIAARHCGLKVAAISTITNMASGMSHEKLSHQQTLRVAKQTCQKLTDLISTFLQHHYAKPTIEA</sequence>
<comment type="similarity">
    <text evidence="2">Belongs to the PNP/MTAP phosphorylase family.</text>
</comment>
<evidence type="ECO:0000256" key="5">
    <source>
        <dbReference type="ARBA" id="ARBA00022679"/>
    </source>
</evidence>
<dbReference type="PANTHER" id="PTHR11904">
    <property type="entry name" value="METHYLTHIOADENOSINE/PURINE NUCLEOSIDE PHOSPHORYLASE"/>
    <property type="match status" value="1"/>
</dbReference>
<dbReference type="Gene3D" id="3.40.50.1580">
    <property type="entry name" value="Nucleoside phosphorylase domain"/>
    <property type="match status" value="1"/>
</dbReference>
<dbReference type="GO" id="GO:0004731">
    <property type="term" value="F:purine-nucleoside phosphorylase activity"/>
    <property type="evidence" value="ECO:0007669"/>
    <property type="project" value="UniProtKB-EC"/>
</dbReference>
<evidence type="ECO:0000313" key="8">
    <source>
        <dbReference type="EMBL" id="GAG67883.1"/>
    </source>
</evidence>
<dbReference type="PANTHER" id="PTHR11904:SF9">
    <property type="entry name" value="PURINE NUCLEOSIDE PHOSPHORYLASE-RELATED"/>
    <property type="match status" value="1"/>
</dbReference>
<dbReference type="NCBIfam" id="TIGR01697">
    <property type="entry name" value="PNPH-PUNA-XAPA"/>
    <property type="match status" value="1"/>
</dbReference>
<gene>
    <name evidence="8" type="ORF">S01H4_15236</name>
</gene>
<dbReference type="InterPro" id="IPR011268">
    <property type="entry name" value="Purine_phosphorylase"/>
</dbReference>
<protein>
    <recommendedName>
        <fullName evidence="3">purine-nucleoside phosphorylase</fullName>
        <ecNumber evidence="3">2.4.2.1</ecNumber>
    </recommendedName>
    <alternativeName>
        <fullName evidence="6">Inosine-guanosine phosphorylase</fullName>
    </alternativeName>
</protein>
<dbReference type="InterPro" id="IPR000845">
    <property type="entry name" value="Nucleoside_phosphorylase_d"/>
</dbReference>
<comment type="pathway">
    <text evidence="1">Purine metabolism; purine nucleoside salvage.</text>
</comment>
<keyword evidence="4" id="KW-0328">Glycosyltransferase</keyword>
<proteinExistence type="inferred from homology"/>
<evidence type="ECO:0000256" key="2">
    <source>
        <dbReference type="ARBA" id="ARBA00006751"/>
    </source>
</evidence>
<dbReference type="InterPro" id="IPR035994">
    <property type="entry name" value="Nucleoside_phosphorylase_sf"/>
</dbReference>
<feature type="domain" description="Nucleoside phosphorylase" evidence="7">
    <location>
        <begin position="2"/>
        <end position="181"/>
    </location>
</feature>
<dbReference type="EC" id="2.4.2.1" evidence="3"/>
<organism evidence="8">
    <name type="scientific">marine sediment metagenome</name>
    <dbReference type="NCBI Taxonomy" id="412755"/>
    <lineage>
        <taxon>unclassified sequences</taxon>
        <taxon>metagenomes</taxon>
        <taxon>ecological metagenomes</taxon>
    </lineage>
</organism>
<dbReference type="AlphaFoldDB" id="X1A524"/>
<dbReference type="SUPFAM" id="SSF53167">
    <property type="entry name" value="Purine and uridine phosphorylases"/>
    <property type="match status" value="1"/>
</dbReference>
<evidence type="ECO:0000256" key="4">
    <source>
        <dbReference type="ARBA" id="ARBA00022676"/>
    </source>
</evidence>
<evidence type="ECO:0000256" key="1">
    <source>
        <dbReference type="ARBA" id="ARBA00005058"/>
    </source>
</evidence>
<dbReference type="GO" id="GO:0005737">
    <property type="term" value="C:cytoplasm"/>
    <property type="evidence" value="ECO:0007669"/>
    <property type="project" value="TreeGrafter"/>
</dbReference>
<dbReference type="CDD" id="cd09009">
    <property type="entry name" value="PNP-EcPNPII_like"/>
    <property type="match status" value="1"/>
</dbReference>
<dbReference type="NCBIfam" id="NF006054">
    <property type="entry name" value="PRK08202.1"/>
    <property type="match status" value="1"/>
</dbReference>
<dbReference type="EMBL" id="BART01006680">
    <property type="protein sequence ID" value="GAG67883.1"/>
    <property type="molecule type" value="Genomic_DNA"/>
</dbReference>
<dbReference type="UniPathway" id="UPA00606"/>
<dbReference type="Pfam" id="PF01048">
    <property type="entry name" value="PNP_UDP_1"/>
    <property type="match status" value="1"/>
</dbReference>
<comment type="caution">
    <text evidence="8">The sequence shown here is derived from an EMBL/GenBank/DDBJ whole genome shotgun (WGS) entry which is preliminary data.</text>
</comment>
<reference evidence="8" key="1">
    <citation type="journal article" date="2014" name="Front. Microbiol.">
        <title>High frequency of phylogenetically diverse reductive dehalogenase-homologous genes in deep subseafloor sedimentary metagenomes.</title>
        <authorList>
            <person name="Kawai M."/>
            <person name="Futagami T."/>
            <person name="Toyoda A."/>
            <person name="Takaki Y."/>
            <person name="Nishi S."/>
            <person name="Hori S."/>
            <person name="Arai W."/>
            <person name="Tsubouchi T."/>
            <person name="Morono Y."/>
            <person name="Uchiyama I."/>
            <person name="Ito T."/>
            <person name="Fujiyama A."/>
            <person name="Inagaki F."/>
            <person name="Takami H."/>
        </authorList>
    </citation>
    <scope>NUCLEOTIDE SEQUENCE</scope>
    <source>
        <strain evidence="8">Expedition CK06-06</strain>
    </source>
</reference>
<feature type="non-terminal residue" evidence="8">
    <location>
        <position position="1"/>
    </location>
</feature>
<evidence type="ECO:0000259" key="7">
    <source>
        <dbReference type="Pfam" id="PF01048"/>
    </source>
</evidence>
<accession>X1A524</accession>
<keyword evidence="5" id="KW-0808">Transferase</keyword>
<name>X1A524_9ZZZZ</name>
<dbReference type="GO" id="GO:0009116">
    <property type="term" value="P:nucleoside metabolic process"/>
    <property type="evidence" value="ECO:0007669"/>
    <property type="project" value="InterPro"/>
</dbReference>
<evidence type="ECO:0000256" key="6">
    <source>
        <dbReference type="ARBA" id="ARBA00031036"/>
    </source>
</evidence>